<evidence type="ECO:0000259" key="4">
    <source>
        <dbReference type="Pfam" id="PF08263"/>
    </source>
</evidence>
<gene>
    <name evidence="5" type="ORF">F3Y22_tig00110951pilonHSYRG00031</name>
</gene>
<dbReference type="Pfam" id="PF08263">
    <property type="entry name" value="LRRNT_2"/>
    <property type="match status" value="1"/>
</dbReference>
<evidence type="ECO:0000256" key="1">
    <source>
        <dbReference type="ARBA" id="ARBA00022614"/>
    </source>
</evidence>
<dbReference type="Gene3D" id="3.80.10.10">
    <property type="entry name" value="Ribonuclease Inhibitor"/>
    <property type="match status" value="1"/>
</dbReference>
<dbReference type="InterPro" id="IPR053211">
    <property type="entry name" value="DNA_repair-toleration"/>
</dbReference>
<evidence type="ECO:0000313" key="6">
    <source>
        <dbReference type="Proteomes" id="UP000436088"/>
    </source>
</evidence>
<feature type="domain" description="Leucine-rich repeat-containing N-terminal plant-type" evidence="4">
    <location>
        <begin position="141"/>
        <end position="174"/>
    </location>
</feature>
<keyword evidence="2" id="KW-0732">Signal</keyword>
<name>A0A6A2ZBN3_HIBSY</name>
<keyword evidence="3" id="KW-0677">Repeat</keyword>
<proteinExistence type="predicted"/>
<dbReference type="InterPro" id="IPR032675">
    <property type="entry name" value="LRR_dom_sf"/>
</dbReference>
<keyword evidence="1" id="KW-0433">Leucine-rich repeat</keyword>
<reference evidence="5" key="1">
    <citation type="submission" date="2019-09" db="EMBL/GenBank/DDBJ databases">
        <title>Draft genome information of white flower Hibiscus syriacus.</title>
        <authorList>
            <person name="Kim Y.-M."/>
        </authorList>
    </citation>
    <scope>NUCLEOTIDE SEQUENCE [LARGE SCALE GENOMIC DNA]</scope>
    <source>
        <strain evidence="5">YM2019G1</strain>
    </source>
</reference>
<evidence type="ECO:0000256" key="3">
    <source>
        <dbReference type="ARBA" id="ARBA00022737"/>
    </source>
</evidence>
<dbReference type="InterPro" id="IPR013210">
    <property type="entry name" value="LRR_N_plant-typ"/>
</dbReference>
<dbReference type="SUPFAM" id="SSF52058">
    <property type="entry name" value="L domain-like"/>
    <property type="match status" value="1"/>
</dbReference>
<evidence type="ECO:0000313" key="5">
    <source>
        <dbReference type="EMBL" id="KAE8688900.1"/>
    </source>
</evidence>
<keyword evidence="6" id="KW-1185">Reference proteome</keyword>
<dbReference type="Gene3D" id="3.30.420.510">
    <property type="match status" value="1"/>
</dbReference>
<evidence type="ECO:0000256" key="2">
    <source>
        <dbReference type="ARBA" id="ARBA00022729"/>
    </source>
</evidence>
<dbReference type="PANTHER" id="PTHR48060">
    <property type="entry name" value="DNA DAMAGE-REPAIR/TOLERATION PROTEIN DRT100"/>
    <property type="match status" value="1"/>
</dbReference>
<accession>A0A6A2ZBN3</accession>
<sequence length="287" mass="33233">MLEVVGSAASMTQLWKTMLTIKTNPKQTQLTRSHVTFKVEDYINFSLGLNLLGLATEGPVVRGNGTDQQDLYQFKAKITRHKHKRVTKMELQFLKLSGSLSPFIGNLSFLRELNLEENSFYNEIPQEIGRLRRLLSSRENETDQQALLQFKAKITPDQINVMETWNSSIHFCQWHVLHAVASNRRVTKRSYIVLGGRLHFVKFKTSKLNDCLDFISSKHLHCGRIDSHNWNSEAPANENAVWNAVGRDIKPLRKRYLEAIVPPFVAALRRWRRLLYQVHKAAETFQY</sequence>
<dbReference type="Proteomes" id="UP000436088">
    <property type="component" value="Unassembled WGS sequence"/>
</dbReference>
<dbReference type="EMBL" id="VEPZ02001179">
    <property type="protein sequence ID" value="KAE8688900.1"/>
    <property type="molecule type" value="Genomic_DNA"/>
</dbReference>
<dbReference type="PANTHER" id="PTHR48060:SF21">
    <property type="entry name" value="L DOMAIN-LIKE PROTEIN"/>
    <property type="match status" value="1"/>
</dbReference>
<organism evidence="5 6">
    <name type="scientific">Hibiscus syriacus</name>
    <name type="common">Rose of Sharon</name>
    <dbReference type="NCBI Taxonomy" id="106335"/>
    <lineage>
        <taxon>Eukaryota</taxon>
        <taxon>Viridiplantae</taxon>
        <taxon>Streptophyta</taxon>
        <taxon>Embryophyta</taxon>
        <taxon>Tracheophyta</taxon>
        <taxon>Spermatophyta</taxon>
        <taxon>Magnoliopsida</taxon>
        <taxon>eudicotyledons</taxon>
        <taxon>Gunneridae</taxon>
        <taxon>Pentapetalae</taxon>
        <taxon>rosids</taxon>
        <taxon>malvids</taxon>
        <taxon>Malvales</taxon>
        <taxon>Malvaceae</taxon>
        <taxon>Malvoideae</taxon>
        <taxon>Hibiscus</taxon>
    </lineage>
</organism>
<comment type="caution">
    <text evidence="5">The sequence shown here is derived from an EMBL/GenBank/DDBJ whole genome shotgun (WGS) entry which is preliminary data.</text>
</comment>
<protein>
    <recommendedName>
        <fullName evidence="4">Leucine-rich repeat-containing N-terminal plant-type domain-containing protein</fullName>
    </recommendedName>
</protein>
<dbReference type="AlphaFoldDB" id="A0A6A2ZBN3"/>